<sequence>MTLADHVGQFIDQARAYQQRHGTRALDHALRRLERAAAELDGDGPPAGSLAQVLTFNASRRRQERATAPSRPEAVRRETGV</sequence>
<evidence type="ECO:0000256" key="1">
    <source>
        <dbReference type="SAM" id="MobiDB-lite"/>
    </source>
</evidence>
<keyword evidence="3" id="KW-1185">Reference proteome</keyword>
<organism evidence="2 3">
    <name type="scientific">Rubellimicrobium aerolatum</name>
    <dbReference type="NCBI Taxonomy" id="490979"/>
    <lineage>
        <taxon>Bacteria</taxon>
        <taxon>Pseudomonadati</taxon>
        <taxon>Pseudomonadota</taxon>
        <taxon>Alphaproteobacteria</taxon>
        <taxon>Rhodobacterales</taxon>
        <taxon>Roseobacteraceae</taxon>
        <taxon>Rubellimicrobium</taxon>
    </lineage>
</organism>
<proteinExistence type="predicted"/>
<evidence type="ECO:0000313" key="3">
    <source>
        <dbReference type="Proteomes" id="UP001596056"/>
    </source>
</evidence>
<accession>A0ABW0SFJ3</accession>
<dbReference type="EMBL" id="JBHSNA010000019">
    <property type="protein sequence ID" value="MFC5567778.1"/>
    <property type="molecule type" value="Genomic_DNA"/>
</dbReference>
<protein>
    <submittedName>
        <fullName evidence="2">Uncharacterized protein</fullName>
    </submittedName>
</protein>
<feature type="region of interest" description="Disordered" evidence="1">
    <location>
        <begin position="58"/>
        <end position="81"/>
    </location>
</feature>
<evidence type="ECO:0000313" key="2">
    <source>
        <dbReference type="EMBL" id="MFC5567778.1"/>
    </source>
</evidence>
<reference evidence="3" key="1">
    <citation type="journal article" date="2019" name="Int. J. Syst. Evol. Microbiol.">
        <title>The Global Catalogue of Microorganisms (GCM) 10K type strain sequencing project: providing services to taxonomists for standard genome sequencing and annotation.</title>
        <authorList>
            <consortium name="The Broad Institute Genomics Platform"/>
            <consortium name="The Broad Institute Genome Sequencing Center for Infectious Disease"/>
            <person name="Wu L."/>
            <person name="Ma J."/>
        </authorList>
    </citation>
    <scope>NUCLEOTIDE SEQUENCE [LARGE SCALE GENOMIC DNA]</scope>
    <source>
        <strain evidence="3">KACC 11588</strain>
    </source>
</reference>
<dbReference type="RefSeq" id="WP_209842718.1">
    <property type="nucleotide sequence ID" value="NZ_JAGGJP010000018.1"/>
</dbReference>
<dbReference type="Proteomes" id="UP001596056">
    <property type="component" value="Unassembled WGS sequence"/>
</dbReference>
<comment type="caution">
    <text evidence="2">The sequence shown here is derived from an EMBL/GenBank/DDBJ whole genome shotgun (WGS) entry which is preliminary data.</text>
</comment>
<name>A0ABW0SFJ3_9RHOB</name>
<gene>
    <name evidence="2" type="ORF">ACFPOC_15300</name>
</gene>